<accession>C6M791</accession>
<dbReference type="GO" id="GO:0003887">
    <property type="term" value="F:DNA-directed DNA polymerase activity"/>
    <property type="evidence" value="ECO:0007669"/>
    <property type="project" value="TreeGrafter"/>
</dbReference>
<evidence type="ECO:0000256" key="1">
    <source>
        <dbReference type="ARBA" id="ARBA00010945"/>
    </source>
</evidence>
<dbReference type="InterPro" id="IPR050116">
    <property type="entry name" value="DNA_polymerase-Y"/>
</dbReference>
<protein>
    <submittedName>
        <fullName evidence="7">ImpB/MucB/SamB family protein</fullName>
    </submittedName>
</protein>
<dbReference type="InterPro" id="IPR017961">
    <property type="entry name" value="DNA_pol_Y-fam_little_finger"/>
</dbReference>
<keyword evidence="5" id="KW-0742">SOS response</keyword>
<gene>
    <name evidence="7" type="ORF">NEISICOT_02398</name>
</gene>
<evidence type="ECO:0000313" key="8">
    <source>
        <dbReference type="Proteomes" id="UP000005365"/>
    </source>
</evidence>
<dbReference type="CDD" id="cd01700">
    <property type="entry name" value="PolY_Pol_V_umuC"/>
    <property type="match status" value="1"/>
</dbReference>
<dbReference type="EMBL" id="ACKO02000015">
    <property type="protein sequence ID" value="EET43814.1"/>
    <property type="molecule type" value="Genomic_DNA"/>
</dbReference>
<evidence type="ECO:0000256" key="3">
    <source>
        <dbReference type="ARBA" id="ARBA00023199"/>
    </source>
</evidence>
<dbReference type="InterPro" id="IPR001126">
    <property type="entry name" value="UmuC"/>
</dbReference>
<sequence>MFAREAKMFALIDGNSFYCSCERVFRPELKNVPVVVLSNNDGCVVARSAEAKALGIKMGEPYFRVKHLVSQGRLKAFSSNYELYADLSRRMMETIAGCVPAVEIYSIDECFATMANIGDHAGLGREIRRRVLQWVGIPTCVGIAPTKTLAKFCNYLAKKYPSHFGGVVVWTDWTESIRLRALRSEAVSEIWGIGNKIAAKLAAQGIFTALDFVLADTATLRLRYGVTIERTQREMQGIVCDGLHPKPAPKQNLVRSRSFGVRIDTLDALQAAITHHISSGAETLRKDKLTASSVSVFLHTDFFKESEPQYHNSQTISLIVPTSDTVLLNHAAQKILATIFRSGYLYKKCGIELHGLKPAEQIQADLWQSVTNNPVMEAWDKINRQYGKGRLKLASELLANNWEMNRDRLSQCYTTRFTDLPIV</sequence>
<comment type="caution">
    <text evidence="7">The sequence shown here is derived from an EMBL/GenBank/DDBJ whole genome shotgun (WGS) entry which is preliminary data.</text>
</comment>
<dbReference type="Gene3D" id="3.30.70.270">
    <property type="match status" value="1"/>
</dbReference>
<dbReference type="PANTHER" id="PTHR11076:SF34">
    <property type="entry name" value="PROTEIN UMUC"/>
    <property type="match status" value="1"/>
</dbReference>
<dbReference type="Pfam" id="PF13438">
    <property type="entry name" value="DUF4113"/>
    <property type="match status" value="1"/>
</dbReference>
<evidence type="ECO:0000256" key="5">
    <source>
        <dbReference type="ARBA" id="ARBA00023236"/>
    </source>
</evidence>
<dbReference type="InterPro" id="IPR043502">
    <property type="entry name" value="DNA/RNA_pol_sf"/>
</dbReference>
<proteinExistence type="inferred from homology"/>
<feature type="domain" description="UmuC" evidence="6">
    <location>
        <begin position="9"/>
        <end position="194"/>
    </location>
</feature>
<dbReference type="eggNOG" id="COG0389">
    <property type="taxonomic scope" value="Bacteria"/>
</dbReference>
<dbReference type="PROSITE" id="PS50173">
    <property type="entry name" value="UMUC"/>
    <property type="match status" value="1"/>
</dbReference>
<dbReference type="GO" id="GO:0009432">
    <property type="term" value="P:SOS response"/>
    <property type="evidence" value="ECO:0007669"/>
    <property type="project" value="UniProtKB-KW"/>
</dbReference>
<reference evidence="7" key="1">
    <citation type="submission" date="2009-07" db="EMBL/GenBank/DDBJ databases">
        <authorList>
            <person name="Weinstock G."/>
            <person name="Sodergren E."/>
            <person name="Clifton S."/>
            <person name="Fulton L."/>
            <person name="Fulton B."/>
            <person name="Courtney L."/>
            <person name="Fronick C."/>
            <person name="Harrison M."/>
            <person name="Strong C."/>
            <person name="Farmer C."/>
            <person name="Delahaunty K."/>
            <person name="Markovic C."/>
            <person name="Hall O."/>
            <person name="Minx P."/>
            <person name="Tomlinson C."/>
            <person name="Mitreva M."/>
            <person name="Nelson J."/>
            <person name="Hou S."/>
            <person name="Wollam A."/>
            <person name="Pepin K.H."/>
            <person name="Johnson M."/>
            <person name="Bhonagiri V."/>
            <person name="Nash W.E."/>
            <person name="Warren W."/>
            <person name="Chinwalla A."/>
            <person name="Mardis E.R."/>
            <person name="Wilson R.K."/>
        </authorList>
    </citation>
    <scope>NUCLEOTIDE SEQUENCE [LARGE SCALE GENOMIC DNA]</scope>
    <source>
        <strain evidence="7">ATCC 29256</strain>
    </source>
</reference>
<organism evidence="7 8">
    <name type="scientific">Neisseria sicca ATCC 29256</name>
    <dbReference type="NCBI Taxonomy" id="547045"/>
    <lineage>
        <taxon>Bacteria</taxon>
        <taxon>Pseudomonadati</taxon>
        <taxon>Pseudomonadota</taxon>
        <taxon>Betaproteobacteria</taxon>
        <taxon>Neisseriales</taxon>
        <taxon>Neisseriaceae</taxon>
        <taxon>Neisseria</taxon>
    </lineage>
</organism>
<dbReference type="InterPro" id="IPR043128">
    <property type="entry name" value="Rev_trsase/Diguanyl_cyclase"/>
</dbReference>
<keyword evidence="4" id="KW-0234">DNA repair</keyword>
<dbReference type="Gene3D" id="1.10.150.20">
    <property type="entry name" value="5' to 3' exonuclease, C-terminal subdomain"/>
    <property type="match status" value="1"/>
</dbReference>
<evidence type="ECO:0000259" key="6">
    <source>
        <dbReference type="PROSITE" id="PS50173"/>
    </source>
</evidence>
<dbReference type="Pfam" id="PF11799">
    <property type="entry name" value="IMS_C"/>
    <property type="match status" value="1"/>
</dbReference>
<dbReference type="Pfam" id="PF00817">
    <property type="entry name" value="IMS"/>
    <property type="match status" value="1"/>
</dbReference>
<keyword evidence="2" id="KW-0227">DNA damage</keyword>
<dbReference type="GO" id="GO:0003684">
    <property type="term" value="F:damaged DNA binding"/>
    <property type="evidence" value="ECO:0007669"/>
    <property type="project" value="InterPro"/>
</dbReference>
<keyword evidence="3" id="KW-0741">SOS mutagenesis</keyword>
<dbReference type="Proteomes" id="UP000005365">
    <property type="component" value="Unassembled WGS sequence"/>
</dbReference>
<dbReference type="GO" id="GO:0005829">
    <property type="term" value="C:cytosol"/>
    <property type="evidence" value="ECO:0007669"/>
    <property type="project" value="TreeGrafter"/>
</dbReference>
<name>C6M791_NEISI</name>
<dbReference type="AlphaFoldDB" id="C6M791"/>
<evidence type="ECO:0000256" key="4">
    <source>
        <dbReference type="ARBA" id="ARBA00023204"/>
    </source>
</evidence>
<evidence type="ECO:0000256" key="2">
    <source>
        <dbReference type="ARBA" id="ARBA00022763"/>
    </source>
</evidence>
<comment type="similarity">
    <text evidence="1">Belongs to the DNA polymerase type-Y family.</text>
</comment>
<evidence type="ECO:0000313" key="7">
    <source>
        <dbReference type="EMBL" id="EET43814.1"/>
    </source>
</evidence>
<dbReference type="InterPro" id="IPR025188">
    <property type="entry name" value="DUF4113"/>
</dbReference>
<keyword evidence="8" id="KW-1185">Reference proteome</keyword>
<dbReference type="GO" id="GO:0042276">
    <property type="term" value="P:error-prone translesion synthesis"/>
    <property type="evidence" value="ECO:0007669"/>
    <property type="project" value="TreeGrafter"/>
</dbReference>
<dbReference type="PANTHER" id="PTHR11076">
    <property type="entry name" value="DNA REPAIR POLYMERASE UMUC / TRANSFERASE FAMILY MEMBER"/>
    <property type="match status" value="1"/>
</dbReference>
<dbReference type="SUPFAM" id="SSF56672">
    <property type="entry name" value="DNA/RNA polymerases"/>
    <property type="match status" value="1"/>
</dbReference>
<dbReference type="Gene3D" id="3.40.1170.60">
    <property type="match status" value="1"/>
</dbReference>
<dbReference type="GO" id="GO:0006281">
    <property type="term" value="P:DNA repair"/>
    <property type="evidence" value="ECO:0007669"/>
    <property type="project" value="UniProtKB-KW"/>
</dbReference>